<evidence type="ECO:0000313" key="4">
    <source>
        <dbReference type="Proteomes" id="UP001500635"/>
    </source>
</evidence>
<dbReference type="InterPro" id="IPR036691">
    <property type="entry name" value="Endo/exonu/phosph_ase_sf"/>
</dbReference>
<dbReference type="Gene3D" id="3.60.10.10">
    <property type="entry name" value="Endonuclease/exonuclease/phosphatase"/>
    <property type="match status" value="1"/>
</dbReference>
<evidence type="ECO:0000256" key="1">
    <source>
        <dbReference type="SAM" id="Phobius"/>
    </source>
</evidence>
<keyword evidence="1" id="KW-0812">Transmembrane</keyword>
<dbReference type="Proteomes" id="UP001500635">
    <property type="component" value="Unassembled WGS sequence"/>
</dbReference>
<evidence type="ECO:0000313" key="3">
    <source>
        <dbReference type="EMBL" id="GAA4394815.1"/>
    </source>
</evidence>
<keyword evidence="1" id="KW-0472">Membrane</keyword>
<dbReference type="GO" id="GO:0004519">
    <property type="term" value="F:endonuclease activity"/>
    <property type="evidence" value="ECO:0007669"/>
    <property type="project" value="UniProtKB-KW"/>
</dbReference>
<feature type="domain" description="Endonuclease/exonuclease/phosphatase" evidence="2">
    <location>
        <begin position="105"/>
        <end position="311"/>
    </location>
</feature>
<feature type="transmembrane region" description="Helical" evidence="1">
    <location>
        <begin position="73"/>
        <end position="96"/>
    </location>
</feature>
<dbReference type="Pfam" id="PF03372">
    <property type="entry name" value="Exo_endo_phos"/>
    <property type="match status" value="1"/>
</dbReference>
<accession>A0ABP8JR48</accession>
<feature type="transmembrane region" description="Helical" evidence="1">
    <location>
        <begin position="42"/>
        <end position="66"/>
    </location>
</feature>
<organism evidence="3 4">
    <name type="scientific">Tsukamurella soli</name>
    <dbReference type="NCBI Taxonomy" id="644556"/>
    <lineage>
        <taxon>Bacteria</taxon>
        <taxon>Bacillati</taxon>
        <taxon>Actinomycetota</taxon>
        <taxon>Actinomycetes</taxon>
        <taxon>Mycobacteriales</taxon>
        <taxon>Tsukamurellaceae</taxon>
        <taxon>Tsukamurella</taxon>
    </lineage>
</organism>
<dbReference type="SUPFAM" id="SSF56219">
    <property type="entry name" value="DNase I-like"/>
    <property type="match status" value="1"/>
</dbReference>
<name>A0ABP8JR48_9ACTN</name>
<gene>
    <name evidence="3" type="ORF">GCM10023147_27300</name>
</gene>
<comment type="caution">
    <text evidence="3">The sequence shown here is derived from an EMBL/GenBank/DDBJ whole genome shotgun (WGS) entry which is preliminary data.</text>
</comment>
<keyword evidence="3" id="KW-0378">Hydrolase</keyword>
<sequence length="321" mass="34789">MGTMAAMRKALRLVFLVLASLLVLIGIASIAAHFLTYSSAPAIAFTAFGPAWLIAPLVGLILFAILRRWLGSFIGVLTVALCVVVQLPMFLGTAAADRGVVLTVMQANIRLGEGDPAALAKLVRDNHVDILAVSELTVDAMTKLDGSTLSLDLPYTYTNALPQADGTGIYSRYPLESTEQMDGYAMTNLSAVTLVPGGGIVQLYALHLIPPYPHATRWSTEIDRARSTLAAVPSDRRVIALGDFNSTWDHRQYREFLRGGYRDAAETVGAKWLPTYPTNRWYPPMLQIDHVLVRGASVASVRSYSIPGSDHRALIARIPLG</sequence>
<dbReference type="InterPro" id="IPR005135">
    <property type="entry name" value="Endo/exonuclease/phosphatase"/>
</dbReference>
<keyword evidence="3" id="KW-0540">Nuclease</keyword>
<proteinExistence type="predicted"/>
<keyword evidence="3" id="KW-0255">Endonuclease</keyword>
<dbReference type="EMBL" id="BAABFR010000039">
    <property type="protein sequence ID" value="GAA4394815.1"/>
    <property type="molecule type" value="Genomic_DNA"/>
</dbReference>
<protein>
    <submittedName>
        <fullName evidence="3">Endonuclease/exonuclease/phosphatase family protein</fullName>
    </submittedName>
</protein>
<reference evidence="4" key="1">
    <citation type="journal article" date="2019" name="Int. J. Syst. Evol. Microbiol.">
        <title>The Global Catalogue of Microorganisms (GCM) 10K type strain sequencing project: providing services to taxonomists for standard genome sequencing and annotation.</title>
        <authorList>
            <consortium name="The Broad Institute Genomics Platform"/>
            <consortium name="The Broad Institute Genome Sequencing Center for Infectious Disease"/>
            <person name="Wu L."/>
            <person name="Ma J."/>
        </authorList>
    </citation>
    <scope>NUCLEOTIDE SEQUENCE [LARGE SCALE GENOMIC DNA]</scope>
    <source>
        <strain evidence="4">JCM 17688</strain>
    </source>
</reference>
<evidence type="ECO:0000259" key="2">
    <source>
        <dbReference type="Pfam" id="PF03372"/>
    </source>
</evidence>
<keyword evidence="4" id="KW-1185">Reference proteome</keyword>
<keyword evidence="1" id="KW-1133">Transmembrane helix</keyword>